<evidence type="ECO:0000313" key="5">
    <source>
        <dbReference type="Proteomes" id="UP000239322"/>
    </source>
</evidence>
<dbReference type="PANTHER" id="PTHR30015:SF6">
    <property type="entry name" value="SLL1429 PROTEIN"/>
    <property type="match status" value="1"/>
</dbReference>
<feature type="transmembrane region" description="Helical" evidence="2">
    <location>
        <begin position="119"/>
        <end position="137"/>
    </location>
</feature>
<sequence length="355" mass="36957">MPVACPRSDKPRLTWGLRRTGHTADTRSSVRPYECRRNVRLRPRRRVPTRPAPRPCPTRRSPSMATSARRPRHPRPDRPAAGRPRTVLRDVVLAVGLVAIVVCGTGMTARAAIGEAADVPAVLLGLLGAGALVAALVRAGRRRAARPDLVAGTAVVPATVPAPAGAPPVSALAPVPPPAAEPVAEPAGETWDQSGYEAVEEAVEEAVPPEYAGIDYAALDPYAFEQTVAELCVRDGCADVEVVGGAGDLGADVLATTPDGRRVVVQCKAYGTGNKVGSQDLQRFGGTCFAVHDAQVAAVVTTSEFTEPAAEYAARCGILCVDRAGLDAWAEGIGPAPWLLPLPAAPEECPAAAEH</sequence>
<name>A0A2S9PQB0_9ACTN</name>
<keyword evidence="2" id="KW-0472">Membrane</keyword>
<keyword evidence="2" id="KW-0812">Transmembrane</keyword>
<keyword evidence="4" id="KW-0540">Nuclease</keyword>
<feature type="transmembrane region" description="Helical" evidence="2">
    <location>
        <begin position="91"/>
        <end position="113"/>
    </location>
</feature>
<dbReference type="InterPro" id="IPR011856">
    <property type="entry name" value="tRNA_endonuc-like_dom_sf"/>
</dbReference>
<accession>A0A2S9PQB0</accession>
<feature type="domain" description="Restriction endonuclease type IV Mrr" evidence="3">
    <location>
        <begin position="218"/>
        <end position="329"/>
    </location>
</feature>
<reference evidence="4 5" key="1">
    <citation type="submission" date="2018-03" db="EMBL/GenBank/DDBJ databases">
        <title>Novel Streptomyces sp. from soil.</title>
        <authorList>
            <person name="Tan G.Y.A."/>
            <person name="Lee Z.Y."/>
        </authorList>
    </citation>
    <scope>NUCLEOTIDE SEQUENCE [LARGE SCALE GENOMIC DNA]</scope>
    <source>
        <strain evidence="4 5">ST5x</strain>
    </source>
</reference>
<evidence type="ECO:0000256" key="2">
    <source>
        <dbReference type="SAM" id="Phobius"/>
    </source>
</evidence>
<dbReference type="OrthoDB" id="5181666at2"/>
<feature type="compositionally biased region" description="Basic residues" evidence="1">
    <location>
        <begin position="38"/>
        <end position="48"/>
    </location>
</feature>
<dbReference type="Gene3D" id="3.40.1350.10">
    <property type="match status" value="1"/>
</dbReference>
<organism evidence="4 5">
    <name type="scientific">Streptomyces solincola</name>
    <dbReference type="NCBI Taxonomy" id="2100817"/>
    <lineage>
        <taxon>Bacteria</taxon>
        <taxon>Bacillati</taxon>
        <taxon>Actinomycetota</taxon>
        <taxon>Actinomycetes</taxon>
        <taxon>Kitasatosporales</taxon>
        <taxon>Streptomycetaceae</taxon>
        <taxon>Streptomyces</taxon>
    </lineage>
</organism>
<dbReference type="GO" id="GO:0003677">
    <property type="term" value="F:DNA binding"/>
    <property type="evidence" value="ECO:0007669"/>
    <property type="project" value="InterPro"/>
</dbReference>
<dbReference type="InterPro" id="IPR052906">
    <property type="entry name" value="Type_IV_Methyl-Rstrct_Enzyme"/>
</dbReference>
<keyword evidence="4" id="KW-0255">Endonuclease</keyword>
<comment type="caution">
    <text evidence="4">The sequence shown here is derived from an EMBL/GenBank/DDBJ whole genome shotgun (WGS) entry which is preliminary data.</text>
</comment>
<keyword evidence="2" id="KW-1133">Transmembrane helix</keyword>
<dbReference type="PANTHER" id="PTHR30015">
    <property type="entry name" value="MRR RESTRICTION SYSTEM PROTEIN"/>
    <property type="match status" value="1"/>
</dbReference>
<dbReference type="InterPro" id="IPR011335">
    <property type="entry name" value="Restrct_endonuc-II-like"/>
</dbReference>
<protein>
    <submittedName>
        <fullName evidence="4">Restriction endonuclease</fullName>
    </submittedName>
</protein>
<dbReference type="Pfam" id="PF04471">
    <property type="entry name" value="Mrr_cat"/>
    <property type="match status" value="1"/>
</dbReference>
<dbReference type="GO" id="GO:0015666">
    <property type="term" value="F:restriction endodeoxyribonuclease activity"/>
    <property type="evidence" value="ECO:0007669"/>
    <property type="project" value="TreeGrafter"/>
</dbReference>
<evidence type="ECO:0000256" key="1">
    <source>
        <dbReference type="SAM" id="MobiDB-lite"/>
    </source>
</evidence>
<dbReference type="GO" id="GO:0009307">
    <property type="term" value="P:DNA restriction-modification system"/>
    <property type="evidence" value="ECO:0007669"/>
    <property type="project" value="InterPro"/>
</dbReference>
<dbReference type="AlphaFoldDB" id="A0A2S9PQB0"/>
<keyword evidence="4" id="KW-0378">Hydrolase</keyword>
<gene>
    <name evidence="4" type="ORF">C6N75_24830</name>
</gene>
<evidence type="ECO:0000313" key="4">
    <source>
        <dbReference type="EMBL" id="PRH76583.1"/>
    </source>
</evidence>
<evidence type="ECO:0000259" key="3">
    <source>
        <dbReference type="Pfam" id="PF04471"/>
    </source>
</evidence>
<dbReference type="InterPro" id="IPR007560">
    <property type="entry name" value="Restrct_endonuc_IV_Mrr"/>
</dbReference>
<dbReference type="Proteomes" id="UP000239322">
    <property type="component" value="Unassembled WGS sequence"/>
</dbReference>
<dbReference type="SUPFAM" id="SSF52980">
    <property type="entry name" value="Restriction endonuclease-like"/>
    <property type="match status" value="1"/>
</dbReference>
<feature type="region of interest" description="Disordered" evidence="1">
    <location>
        <begin position="1"/>
        <end position="83"/>
    </location>
</feature>
<keyword evidence="5" id="KW-1185">Reference proteome</keyword>
<dbReference type="EMBL" id="PVLV01000472">
    <property type="protein sequence ID" value="PRH76583.1"/>
    <property type="molecule type" value="Genomic_DNA"/>
</dbReference>
<proteinExistence type="predicted"/>